<dbReference type="CDD" id="cd03048">
    <property type="entry name" value="GST_N_Ure2p_like"/>
    <property type="match status" value="1"/>
</dbReference>
<name>A0A371X037_9HYPH</name>
<protein>
    <submittedName>
        <fullName evidence="3">Thiol:disulfide oxidoreductase</fullName>
    </submittedName>
</protein>
<dbReference type="RefSeq" id="WP_116684124.1">
    <property type="nucleotide sequence ID" value="NZ_QURL01000006.1"/>
</dbReference>
<dbReference type="Gene3D" id="1.20.1050.10">
    <property type="match status" value="1"/>
</dbReference>
<evidence type="ECO:0000313" key="4">
    <source>
        <dbReference type="Proteomes" id="UP000264310"/>
    </source>
</evidence>
<dbReference type="OrthoDB" id="9803562at2"/>
<dbReference type="Pfam" id="PF13409">
    <property type="entry name" value="GST_N_2"/>
    <property type="match status" value="1"/>
</dbReference>
<dbReference type="PROSITE" id="PS50404">
    <property type="entry name" value="GST_NTER"/>
    <property type="match status" value="1"/>
</dbReference>
<dbReference type="InterPro" id="IPR010987">
    <property type="entry name" value="Glutathione-S-Trfase_C-like"/>
</dbReference>
<dbReference type="InterPro" id="IPR036249">
    <property type="entry name" value="Thioredoxin-like_sf"/>
</dbReference>
<gene>
    <name evidence="3" type="ORF">DYI37_15275</name>
</gene>
<dbReference type="PANTHER" id="PTHR44051">
    <property type="entry name" value="GLUTATHIONE S-TRANSFERASE-RELATED"/>
    <property type="match status" value="1"/>
</dbReference>
<dbReference type="InterPro" id="IPR004045">
    <property type="entry name" value="Glutathione_S-Trfase_N"/>
</dbReference>
<dbReference type="PROSITE" id="PS50405">
    <property type="entry name" value="GST_CTER"/>
    <property type="match status" value="1"/>
</dbReference>
<reference evidence="3 4" key="1">
    <citation type="submission" date="2018-08" db="EMBL/GenBank/DDBJ databases">
        <title>Fulvimarina sp. 85, whole genome shotgun sequence.</title>
        <authorList>
            <person name="Tuo L."/>
        </authorList>
    </citation>
    <scope>NUCLEOTIDE SEQUENCE [LARGE SCALE GENOMIC DNA]</scope>
    <source>
        <strain evidence="3 4">85</strain>
    </source>
</reference>
<dbReference type="SFLD" id="SFLDG01151">
    <property type="entry name" value="Main.2:_Nu-like"/>
    <property type="match status" value="1"/>
</dbReference>
<dbReference type="Pfam" id="PF13410">
    <property type="entry name" value="GST_C_2"/>
    <property type="match status" value="1"/>
</dbReference>
<sequence length="244" mass="27465">MIDFYYAPTPNGWKVAIMLEESGLDYSLKLMDLHAGEQFSQDFMAISPNAKMPAILDHDPPESYGGDPVPVFESAEILLYLSEKCGRFAPPASDRRARKELGEWLFWQTGSQGPMAGQLSHFKNYAPADKRDYGFERYLGEYDRNLGVLENRLSDRPFIMGTDYTIADMQAFPWAFIAKPLGASLDEFPRIADWRGRIKARPAVRRAIDLAKDRQNNGRHTVENDTVMYNQSAKSLKSGGAGKA</sequence>
<dbReference type="InterPro" id="IPR036282">
    <property type="entry name" value="Glutathione-S-Trfase_C_sf"/>
</dbReference>
<evidence type="ECO:0000259" key="2">
    <source>
        <dbReference type="PROSITE" id="PS50405"/>
    </source>
</evidence>
<dbReference type="Proteomes" id="UP000264310">
    <property type="component" value="Unassembled WGS sequence"/>
</dbReference>
<feature type="domain" description="GST C-terminal" evidence="2">
    <location>
        <begin position="94"/>
        <end position="228"/>
    </location>
</feature>
<keyword evidence="4" id="KW-1185">Reference proteome</keyword>
<dbReference type="AlphaFoldDB" id="A0A371X037"/>
<feature type="domain" description="GST N-terminal" evidence="1">
    <location>
        <begin position="1"/>
        <end position="89"/>
    </location>
</feature>
<proteinExistence type="predicted"/>
<dbReference type="EMBL" id="QURL01000006">
    <property type="protein sequence ID" value="RFC62600.1"/>
    <property type="molecule type" value="Genomic_DNA"/>
</dbReference>
<dbReference type="SFLD" id="SFLDS00019">
    <property type="entry name" value="Glutathione_Transferase_(cytos"/>
    <property type="match status" value="1"/>
</dbReference>
<dbReference type="Gene3D" id="3.40.30.10">
    <property type="entry name" value="Glutaredoxin"/>
    <property type="match status" value="1"/>
</dbReference>
<accession>A0A371X037</accession>
<evidence type="ECO:0000313" key="3">
    <source>
        <dbReference type="EMBL" id="RFC62600.1"/>
    </source>
</evidence>
<evidence type="ECO:0000259" key="1">
    <source>
        <dbReference type="PROSITE" id="PS50404"/>
    </source>
</evidence>
<dbReference type="InterPro" id="IPR040079">
    <property type="entry name" value="Glutathione_S-Trfase"/>
</dbReference>
<dbReference type="SFLD" id="SFLDG00358">
    <property type="entry name" value="Main_(cytGST)"/>
    <property type="match status" value="1"/>
</dbReference>
<dbReference type="SUPFAM" id="SSF52833">
    <property type="entry name" value="Thioredoxin-like"/>
    <property type="match status" value="1"/>
</dbReference>
<dbReference type="PANTHER" id="PTHR44051:SF19">
    <property type="entry name" value="DISULFIDE-BOND OXIDOREDUCTASE YFCG"/>
    <property type="match status" value="1"/>
</dbReference>
<comment type="caution">
    <text evidence="3">The sequence shown here is derived from an EMBL/GenBank/DDBJ whole genome shotgun (WGS) entry which is preliminary data.</text>
</comment>
<organism evidence="3 4">
    <name type="scientific">Fulvimarina endophytica</name>
    <dbReference type="NCBI Taxonomy" id="2293836"/>
    <lineage>
        <taxon>Bacteria</taxon>
        <taxon>Pseudomonadati</taxon>
        <taxon>Pseudomonadota</taxon>
        <taxon>Alphaproteobacteria</taxon>
        <taxon>Hyphomicrobiales</taxon>
        <taxon>Aurantimonadaceae</taxon>
        <taxon>Fulvimarina</taxon>
    </lineage>
</organism>
<dbReference type="SUPFAM" id="SSF47616">
    <property type="entry name" value="GST C-terminal domain-like"/>
    <property type="match status" value="1"/>
</dbReference>